<dbReference type="AlphaFoldDB" id="A0A5N6QWX2"/>
<keyword evidence="3" id="KW-1185">Reference proteome</keyword>
<evidence type="ECO:0000256" key="1">
    <source>
        <dbReference type="SAM" id="Phobius"/>
    </source>
</evidence>
<reference evidence="2 3" key="1">
    <citation type="submission" date="2019-06" db="EMBL/GenBank/DDBJ databases">
        <title>A chromosomal-level reference genome of Carpinus fangiana (Coryloideae, Betulaceae).</title>
        <authorList>
            <person name="Yang X."/>
            <person name="Wang Z."/>
            <person name="Zhang L."/>
            <person name="Hao G."/>
            <person name="Liu J."/>
            <person name="Yang Y."/>
        </authorList>
    </citation>
    <scope>NUCLEOTIDE SEQUENCE [LARGE SCALE GENOMIC DNA]</scope>
    <source>
        <strain evidence="2">Cfa_2016G</strain>
        <tissue evidence="2">Leaf</tissue>
    </source>
</reference>
<feature type="transmembrane region" description="Helical" evidence="1">
    <location>
        <begin position="93"/>
        <end position="114"/>
    </location>
</feature>
<evidence type="ECO:0000313" key="2">
    <source>
        <dbReference type="EMBL" id="KAE8010633.1"/>
    </source>
</evidence>
<dbReference type="Proteomes" id="UP000327013">
    <property type="component" value="Chromosome 2"/>
</dbReference>
<dbReference type="EMBL" id="CM017322">
    <property type="protein sequence ID" value="KAE8010633.1"/>
    <property type="molecule type" value="Genomic_DNA"/>
</dbReference>
<protein>
    <submittedName>
        <fullName evidence="2">Uncharacterized protein</fullName>
    </submittedName>
</protein>
<accession>A0A5N6QWX2</accession>
<sequence length="149" mass="17349">MTRNQRRKRRKNDSLELILHVRSKKALYCCAISDHHNGAHIDGGWMQKDLLLQNPPLSPMKTDCKHHLYYKDSIFRGPVERIERCRMQLIKRLSLSVGEVAIFYRYFGLTWLGYICRVKRVIKMTEKDSPSGEDAISLTDSGDAFTFSE</sequence>
<keyword evidence="1" id="KW-1133">Transmembrane helix</keyword>
<keyword evidence="1" id="KW-0812">Transmembrane</keyword>
<gene>
    <name evidence="2" type="ORF">FH972_006988</name>
</gene>
<evidence type="ECO:0000313" key="3">
    <source>
        <dbReference type="Proteomes" id="UP000327013"/>
    </source>
</evidence>
<name>A0A5N6QWX2_9ROSI</name>
<keyword evidence="1" id="KW-0472">Membrane</keyword>
<dbReference type="OrthoDB" id="10561493at2759"/>
<proteinExistence type="predicted"/>
<organism evidence="2 3">
    <name type="scientific">Carpinus fangiana</name>
    <dbReference type="NCBI Taxonomy" id="176857"/>
    <lineage>
        <taxon>Eukaryota</taxon>
        <taxon>Viridiplantae</taxon>
        <taxon>Streptophyta</taxon>
        <taxon>Embryophyta</taxon>
        <taxon>Tracheophyta</taxon>
        <taxon>Spermatophyta</taxon>
        <taxon>Magnoliopsida</taxon>
        <taxon>eudicotyledons</taxon>
        <taxon>Gunneridae</taxon>
        <taxon>Pentapetalae</taxon>
        <taxon>rosids</taxon>
        <taxon>fabids</taxon>
        <taxon>Fagales</taxon>
        <taxon>Betulaceae</taxon>
        <taxon>Carpinus</taxon>
    </lineage>
</organism>